<feature type="domain" description="Haemolysin activator HlyB C-terminal" evidence="5">
    <location>
        <begin position="208"/>
        <end position="501"/>
    </location>
</feature>
<dbReference type="PANTHER" id="PTHR34597:SF1">
    <property type="entry name" value="HEME_HEMOPEXIN TRANSPORTER PROTEIN HUXB"/>
    <property type="match status" value="1"/>
</dbReference>
<dbReference type="Proteomes" id="UP000489961">
    <property type="component" value="Unassembled WGS sequence"/>
</dbReference>
<evidence type="ECO:0000259" key="6">
    <source>
        <dbReference type="Pfam" id="PF08479"/>
    </source>
</evidence>
<dbReference type="EMBL" id="CADDTS010000028">
    <property type="protein sequence ID" value="CAB1215072.1"/>
    <property type="molecule type" value="Genomic_DNA"/>
</dbReference>
<evidence type="ECO:0000256" key="2">
    <source>
        <dbReference type="ARBA" id="ARBA00022692"/>
    </source>
</evidence>
<keyword evidence="1" id="KW-0472">Membrane</keyword>
<evidence type="ECO:0000256" key="3">
    <source>
        <dbReference type="ARBA" id="ARBA00023237"/>
    </source>
</evidence>
<dbReference type="Pfam" id="PF08479">
    <property type="entry name" value="POTRA_2"/>
    <property type="match status" value="1"/>
</dbReference>
<dbReference type="GO" id="GO:0098046">
    <property type="term" value="C:type V protein secretion system complex"/>
    <property type="evidence" value="ECO:0007669"/>
    <property type="project" value="TreeGrafter"/>
</dbReference>
<dbReference type="Gene3D" id="3.10.20.310">
    <property type="entry name" value="membrane protein fhac"/>
    <property type="match status" value="1"/>
</dbReference>
<comment type="caution">
    <text evidence="7">The sequence shown here is derived from an EMBL/GenBank/DDBJ whole genome shotgun (WGS) entry which is preliminary data.</text>
</comment>
<dbReference type="InterPro" id="IPR013686">
    <property type="entry name" value="Polypept-transport_assoc_ShlB"/>
</dbReference>
<protein>
    <submittedName>
        <fullName evidence="7">Heme/hemopexin transporter protein HuxB</fullName>
    </submittedName>
</protein>
<organism evidence="7 8">
    <name type="scientific">Acinetobacter bouvetii</name>
    <dbReference type="NCBI Taxonomy" id="202951"/>
    <lineage>
        <taxon>Bacteria</taxon>
        <taxon>Pseudomonadati</taxon>
        <taxon>Pseudomonadota</taxon>
        <taxon>Gammaproteobacteria</taxon>
        <taxon>Moraxellales</taxon>
        <taxon>Moraxellaceae</taxon>
        <taxon>Acinetobacter</taxon>
    </lineage>
</organism>
<dbReference type="InterPro" id="IPR005565">
    <property type="entry name" value="Hemolysn_activator_HlyB_C"/>
</dbReference>
<evidence type="ECO:0000313" key="8">
    <source>
        <dbReference type="Proteomes" id="UP000489961"/>
    </source>
</evidence>
<keyword evidence="3" id="KW-0998">Cell outer membrane</keyword>
<dbReference type="PANTHER" id="PTHR34597">
    <property type="entry name" value="SLR1661 PROTEIN"/>
    <property type="match status" value="1"/>
</dbReference>
<feature type="signal peptide" evidence="4">
    <location>
        <begin position="1"/>
        <end position="28"/>
    </location>
</feature>
<reference evidence="7 8" key="1">
    <citation type="submission" date="2020-02" db="EMBL/GenBank/DDBJ databases">
        <authorList>
            <person name="Chaudhuri R."/>
        </authorList>
    </citation>
    <scope>NUCLEOTIDE SEQUENCE [LARGE SCALE GENOMIC DNA]</scope>
    <source>
        <strain evidence="7">SFB21</strain>
    </source>
</reference>
<dbReference type="GO" id="GO:0008320">
    <property type="term" value="F:protein transmembrane transporter activity"/>
    <property type="evidence" value="ECO:0007669"/>
    <property type="project" value="TreeGrafter"/>
</dbReference>
<dbReference type="GO" id="GO:0046819">
    <property type="term" value="P:protein secretion by the type V secretion system"/>
    <property type="evidence" value="ECO:0007669"/>
    <property type="project" value="TreeGrafter"/>
</dbReference>
<keyword evidence="1" id="KW-1134">Transmembrane beta strand</keyword>
<proteinExistence type="predicted"/>
<keyword evidence="4" id="KW-0732">Signal</keyword>
<feature type="domain" description="Polypeptide-transport-associated ShlB-type" evidence="6">
    <location>
        <begin position="72"/>
        <end position="144"/>
    </location>
</feature>
<dbReference type="Pfam" id="PF03865">
    <property type="entry name" value="ShlB"/>
    <property type="match status" value="1"/>
</dbReference>
<dbReference type="InterPro" id="IPR051544">
    <property type="entry name" value="TPS_OM_transporter"/>
</dbReference>
<gene>
    <name evidence="7" type="primary">hxuB_2</name>
    <name evidence="7" type="ORF">SFB21_1669</name>
</gene>
<dbReference type="Gene3D" id="2.40.160.50">
    <property type="entry name" value="membrane protein fhac: a member of the omp85/tpsb transporter family"/>
    <property type="match status" value="1"/>
</dbReference>
<dbReference type="AlphaFoldDB" id="A0A811GDD7"/>
<evidence type="ECO:0000256" key="4">
    <source>
        <dbReference type="SAM" id="SignalP"/>
    </source>
</evidence>
<name>A0A811GDD7_9GAMM</name>
<feature type="chain" id="PRO_5032267276" evidence="4">
    <location>
        <begin position="29"/>
        <end position="562"/>
    </location>
</feature>
<sequence length="562" mass="61918">MNKNLMAIAGSKTLLLCSLIATGQLCFAENIPNAGQLLQEVKSPQIQPAQENKVPEASEPRHSVHGEQQVFVRQFEIQGNTQFSELILRQQIQAYEGKQLTLTELQQAANTVSDYYAQNGYSYSYAFLPAQTLNGGIVTLQVVEAQLNGVHLSNASNTQPWLLNQIIAPLQNKQLLSDGSIDEISSRLNRLNGVKNNLSFTSGLSQNETLLNVELVPAQKYQAYLGADNFGSKYTGEVRGTGGIRVNSLLGLGDQLSLDAMSSGQRMNYGKIGYSALVHGSGTQVGASYSYLEYELGQDLKDLGYEGNAKETSVWLQQPVMQSSKQQTMLSLNFSHKQLEDDVEITQNFNHRNINSMQLGLNHSSYDSMGGAGFNELAVMSSFGHLDIKDDAVKAADALSRQSNGDYLSVFLKASRLQSLMKSNELFASVEGFYSPDNLDSSEAYYVGGSNFMRGYKSSLFSASQSLASSLELRQDLWSNAQNRLNGKLFLDMAKLKLNAQTWVGSTEKNTVSLRSAGIGLSWDNRYAGSIQATFGFPLGDKPVQMNNRDDYQVWLNWQKTF</sequence>
<keyword evidence="2" id="KW-0812">Transmembrane</keyword>
<evidence type="ECO:0000313" key="7">
    <source>
        <dbReference type="EMBL" id="CAB1215072.1"/>
    </source>
</evidence>
<dbReference type="RefSeq" id="WP_254592215.1">
    <property type="nucleotide sequence ID" value="NZ_CADDTS010000028.1"/>
</dbReference>
<evidence type="ECO:0000256" key="1">
    <source>
        <dbReference type="ARBA" id="ARBA00022452"/>
    </source>
</evidence>
<evidence type="ECO:0000259" key="5">
    <source>
        <dbReference type="Pfam" id="PF03865"/>
    </source>
</evidence>
<accession>A0A811GDD7</accession>